<reference evidence="2 3" key="2">
    <citation type="submission" date="2019-04" db="EMBL/GenBank/DDBJ databases">
        <title>The genome sequence of big-headed turtle.</title>
        <authorList>
            <person name="Gong S."/>
        </authorList>
    </citation>
    <scope>NUCLEOTIDE SEQUENCE [LARGE SCALE GENOMIC DNA]</scope>
    <source>
        <strain evidence="2">DO16091913</strain>
        <tissue evidence="2">Muscle</tissue>
    </source>
</reference>
<evidence type="ECO:0000313" key="2">
    <source>
        <dbReference type="EMBL" id="TFK01691.1"/>
    </source>
</evidence>
<evidence type="ECO:0000256" key="1">
    <source>
        <dbReference type="SAM" id="MobiDB-lite"/>
    </source>
</evidence>
<proteinExistence type="predicted"/>
<accession>A0A4D9DV15</accession>
<protein>
    <submittedName>
        <fullName evidence="2">Abhydrolase domain-containing protein 15-like</fullName>
    </submittedName>
</protein>
<keyword evidence="3" id="KW-1185">Reference proteome</keyword>
<reference evidence="2 3" key="1">
    <citation type="submission" date="2019-04" db="EMBL/GenBank/DDBJ databases">
        <title>Draft genome of the big-headed turtle Platysternon megacephalum.</title>
        <authorList>
            <person name="Gong S."/>
        </authorList>
    </citation>
    <scope>NUCLEOTIDE SEQUENCE [LARGE SCALE GENOMIC DNA]</scope>
    <source>
        <strain evidence="2">DO16091913</strain>
        <tissue evidence="2">Muscle</tissue>
    </source>
</reference>
<dbReference type="AlphaFoldDB" id="A0A4D9DV15"/>
<keyword evidence="2" id="KW-0378">Hydrolase</keyword>
<dbReference type="EMBL" id="QXTE01000216">
    <property type="protein sequence ID" value="TFK01691.1"/>
    <property type="molecule type" value="Genomic_DNA"/>
</dbReference>
<feature type="region of interest" description="Disordered" evidence="1">
    <location>
        <begin position="1"/>
        <end position="37"/>
    </location>
</feature>
<organism evidence="2 3">
    <name type="scientific">Platysternon megacephalum</name>
    <name type="common">big-headed turtle</name>
    <dbReference type="NCBI Taxonomy" id="55544"/>
    <lineage>
        <taxon>Eukaryota</taxon>
        <taxon>Metazoa</taxon>
        <taxon>Chordata</taxon>
        <taxon>Craniata</taxon>
        <taxon>Vertebrata</taxon>
        <taxon>Euteleostomi</taxon>
        <taxon>Archelosauria</taxon>
        <taxon>Testudinata</taxon>
        <taxon>Testudines</taxon>
        <taxon>Cryptodira</taxon>
        <taxon>Durocryptodira</taxon>
        <taxon>Testudinoidea</taxon>
        <taxon>Platysternidae</taxon>
        <taxon>Platysternon</taxon>
    </lineage>
</organism>
<gene>
    <name evidence="2" type="ORF">DR999_PMT16022</name>
</gene>
<sequence length="137" mass="14919">MFQSKEGVRQALLSQQPLPPAPGRGVRLRAGSPQSNGPFALQMRSLRLIWLRQPQHPSTSGNYSQLGDMGVCVSSKQLGAGTRMAQPLKYWVEAKRFRGAKGQTAYAPAPSLHAGRKQGSLAQLPQDTWRLGGWPVS</sequence>
<name>A0A4D9DV15_9SAUR</name>
<dbReference type="GO" id="GO:0016787">
    <property type="term" value="F:hydrolase activity"/>
    <property type="evidence" value="ECO:0007669"/>
    <property type="project" value="UniProtKB-KW"/>
</dbReference>
<dbReference type="Proteomes" id="UP000297703">
    <property type="component" value="Unassembled WGS sequence"/>
</dbReference>
<comment type="caution">
    <text evidence="2">The sequence shown here is derived from an EMBL/GenBank/DDBJ whole genome shotgun (WGS) entry which is preliminary data.</text>
</comment>
<evidence type="ECO:0000313" key="3">
    <source>
        <dbReference type="Proteomes" id="UP000297703"/>
    </source>
</evidence>